<dbReference type="AlphaFoldDB" id="C8PTN7"/>
<comment type="caution">
    <text evidence="1">The sequence shown here is derived from an EMBL/GenBank/DDBJ whole genome shotgun (WGS) entry which is preliminary data.</text>
</comment>
<reference evidence="1 2" key="1">
    <citation type="submission" date="2009-07" db="EMBL/GenBank/DDBJ databases">
        <authorList>
            <person name="Madupu R."/>
            <person name="Sebastian Y."/>
            <person name="Durkin A.S."/>
            <person name="Torralba M."/>
            <person name="Methe B."/>
            <person name="Sutton G.G."/>
            <person name="Strausberg R.L."/>
            <person name="Nelson K.E."/>
        </authorList>
    </citation>
    <scope>NUCLEOTIDE SEQUENCE [LARGE SCALE GENOMIC DNA]</scope>
    <source>
        <strain evidence="1 2">ATCC 35580</strain>
    </source>
</reference>
<organism evidence="1 2">
    <name type="scientific">Treponema vincentii ATCC 35580</name>
    <dbReference type="NCBI Taxonomy" id="596324"/>
    <lineage>
        <taxon>Bacteria</taxon>
        <taxon>Pseudomonadati</taxon>
        <taxon>Spirochaetota</taxon>
        <taxon>Spirochaetia</taxon>
        <taxon>Spirochaetales</taxon>
        <taxon>Treponemataceae</taxon>
        <taxon>Treponema</taxon>
    </lineage>
</organism>
<dbReference type="Proteomes" id="UP000004509">
    <property type="component" value="Unassembled WGS sequence"/>
</dbReference>
<sequence length="40" mass="4541">MPLVLRRSDVSAPSETRSQNYTRMYSFGVDVLYISKGMGK</sequence>
<accession>C8PTN7</accession>
<evidence type="ECO:0000313" key="1">
    <source>
        <dbReference type="EMBL" id="EEV19185.1"/>
    </source>
</evidence>
<evidence type="ECO:0000313" key="2">
    <source>
        <dbReference type="Proteomes" id="UP000004509"/>
    </source>
</evidence>
<dbReference type="EMBL" id="ACYH01000071">
    <property type="protein sequence ID" value="EEV19185.1"/>
    <property type="molecule type" value="Genomic_DNA"/>
</dbReference>
<name>C8PTN7_9SPIR</name>
<protein>
    <submittedName>
        <fullName evidence="1">Uncharacterized protein</fullName>
    </submittedName>
</protein>
<gene>
    <name evidence="1" type="ORF">TREVI0001_0077</name>
</gene>
<proteinExistence type="predicted"/>